<dbReference type="InterPro" id="IPR005320">
    <property type="entry name" value="Peptidase_S51"/>
</dbReference>
<feature type="signal peptide" evidence="5">
    <location>
        <begin position="1"/>
        <end position="20"/>
    </location>
</feature>
<proteinExistence type="inferred from homology"/>
<evidence type="ECO:0000256" key="4">
    <source>
        <dbReference type="ARBA" id="ARBA00022825"/>
    </source>
</evidence>
<gene>
    <name evidence="7" type="ORF">J0A66_06755</name>
</gene>
<dbReference type="Proteomes" id="UP000664654">
    <property type="component" value="Unassembled WGS sequence"/>
</dbReference>
<keyword evidence="4" id="KW-0720">Serine protease</keyword>
<keyword evidence="5" id="KW-0732">Signal</keyword>
<evidence type="ECO:0000313" key="7">
    <source>
        <dbReference type="EMBL" id="MBN7824922.1"/>
    </source>
</evidence>
<dbReference type="SUPFAM" id="SSF52317">
    <property type="entry name" value="Class I glutamine amidotransferase-like"/>
    <property type="match status" value="1"/>
</dbReference>
<dbReference type="CDD" id="cd03145">
    <property type="entry name" value="GAT1_cyanophycinase"/>
    <property type="match status" value="1"/>
</dbReference>
<evidence type="ECO:0000256" key="5">
    <source>
        <dbReference type="SAM" id="SignalP"/>
    </source>
</evidence>
<dbReference type="SUPFAM" id="SSF89260">
    <property type="entry name" value="Collagen-binding domain"/>
    <property type="match status" value="1"/>
</dbReference>
<comment type="caution">
    <text evidence="7">The sequence shown here is derived from an EMBL/GenBank/DDBJ whole genome shotgun (WGS) entry which is preliminary data.</text>
</comment>
<dbReference type="PANTHER" id="PTHR36175:SF1">
    <property type="entry name" value="CYANOPHYCINASE"/>
    <property type="match status" value="1"/>
</dbReference>
<dbReference type="EMBL" id="JAFKCV010000003">
    <property type="protein sequence ID" value="MBN7824922.1"/>
    <property type="molecule type" value="Genomic_DNA"/>
</dbReference>
<keyword evidence="2" id="KW-0645">Protease</keyword>
<dbReference type="InterPro" id="IPR029062">
    <property type="entry name" value="Class_I_gatase-like"/>
</dbReference>
<dbReference type="AlphaFoldDB" id="A0A939DME4"/>
<dbReference type="PANTHER" id="PTHR36175">
    <property type="entry name" value="CYANOPHYCINASE"/>
    <property type="match status" value="1"/>
</dbReference>
<reference evidence="7" key="1">
    <citation type="submission" date="2021-03" db="EMBL/GenBank/DDBJ databases">
        <title>novel species isolated from a fishpond in China.</title>
        <authorList>
            <person name="Lu H."/>
            <person name="Cai Z."/>
        </authorList>
    </citation>
    <scope>NUCLEOTIDE SEQUENCE</scope>
    <source>
        <strain evidence="7">JCM 30855</strain>
    </source>
</reference>
<evidence type="ECO:0000256" key="3">
    <source>
        <dbReference type="ARBA" id="ARBA00022801"/>
    </source>
</evidence>
<evidence type="ECO:0000256" key="2">
    <source>
        <dbReference type="ARBA" id="ARBA00022670"/>
    </source>
</evidence>
<protein>
    <submittedName>
        <fullName evidence="7">Type 1 glutamine amidotransferase-like domain-containing protein</fullName>
    </submittedName>
</protein>
<feature type="chain" id="PRO_5037980491" evidence="5">
    <location>
        <begin position="21"/>
        <end position="457"/>
    </location>
</feature>
<accession>A0A939DME4</accession>
<organism evidence="7 8">
    <name type="scientific">Bowmanella dokdonensis</name>
    <dbReference type="NCBI Taxonomy" id="751969"/>
    <lineage>
        <taxon>Bacteria</taxon>
        <taxon>Pseudomonadati</taxon>
        <taxon>Pseudomonadota</taxon>
        <taxon>Gammaproteobacteria</taxon>
        <taxon>Alteromonadales</taxon>
        <taxon>Alteromonadaceae</taxon>
        <taxon>Bowmanella</taxon>
    </lineage>
</organism>
<dbReference type="GO" id="GO:0006508">
    <property type="term" value="P:proteolysis"/>
    <property type="evidence" value="ECO:0007669"/>
    <property type="project" value="UniProtKB-KW"/>
</dbReference>
<keyword evidence="8" id="KW-1185">Reference proteome</keyword>
<keyword evidence="3" id="KW-0378">Hydrolase</keyword>
<name>A0A939DME4_9ALTE</name>
<comment type="similarity">
    <text evidence="1">Belongs to the peptidase S51 family.</text>
</comment>
<dbReference type="Gene3D" id="3.40.50.880">
    <property type="match status" value="1"/>
</dbReference>
<keyword evidence="7" id="KW-0315">Glutamine amidotransferase</keyword>
<dbReference type="InterPro" id="IPR007280">
    <property type="entry name" value="Peptidase_C_arc/bac"/>
</dbReference>
<dbReference type="GO" id="GO:0008236">
    <property type="term" value="F:serine-type peptidase activity"/>
    <property type="evidence" value="ECO:0007669"/>
    <property type="project" value="UniProtKB-KW"/>
</dbReference>
<evidence type="ECO:0000259" key="6">
    <source>
        <dbReference type="Pfam" id="PF04151"/>
    </source>
</evidence>
<evidence type="ECO:0000313" key="8">
    <source>
        <dbReference type="Proteomes" id="UP000664654"/>
    </source>
</evidence>
<sequence length="457" mass="48245">MRVLKLAALLLAVQSAQAFACITNETESNNTEGSADGPLCSGTQISATIGSRSDVDWYQFTLPSSGTIDISLSHASNDDFDWFLYEASGSAVASGETSANPEQGSYSAAGGDHFIKVTRYSGTGDYDLTVNFPTGGSGGGGSCTDFGARPGKPTDLTASLVGDTADSCPVLGNQGGVLLMGGGTDVDAAFTNRIAPHIKGGDVVVLRATGTDAYNDYLLNLTGADSVETLIIDSRAKADSDYVDWTIRSAEFVWISGGDQSAYLNAWQGTKVQSAIDSVYQRNGVIGGTSAGNAVQSQYVYDPDGVAGALSEEVVTDFCHQTINISNNFLSTDIMQNLITDTHFYERDRMGRMAVFLAHIGMGKRAIGVSEATSIFFTSDGQGVVDGQYEAYVLATDSQTNFVQTSCGQPVILHDLLRYKLVSGDTFNLSTGASSVSPIRLDVDGRNSGFYYPSNPY</sequence>
<evidence type="ECO:0000256" key="1">
    <source>
        <dbReference type="ARBA" id="ARBA00006534"/>
    </source>
</evidence>
<feature type="domain" description="Peptidase C-terminal archaeal/bacterial" evidence="6">
    <location>
        <begin position="54"/>
        <end position="118"/>
    </location>
</feature>
<dbReference type="Gene3D" id="2.60.120.380">
    <property type="match status" value="1"/>
</dbReference>
<dbReference type="Pfam" id="PF04151">
    <property type="entry name" value="PPC"/>
    <property type="match status" value="1"/>
</dbReference>
<dbReference type="RefSeq" id="WP_206573035.1">
    <property type="nucleotide sequence ID" value="NZ_JAFKCV010000003.1"/>
</dbReference>
<dbReference type="Pfam" id="PF03575">
    <property type="entry name" value="Peptidase_S51"/>
    <property type="match status" value="1"/>
</dbReference>